<organism evidence="7 8">
    <name type="scientific">Enterococcus termitis</name>
    <dbReference type="NCBI Taxonomy" id="332950"/>
    <lineage>
        <taxon>Bacteria</taxon>
        <taxon>Bacillati</taxon>
        <taxon>Bacillota</taxon>
        <taxon>Bacilli</taxon>
        <taxon>Lactobacillales</taxon>
        <taxon>Enterococcaceae</taxon>
        <taxon>Enterococcus</taxon>
    </lineage>
</organism>
<dbReference type="GO" id="GO:0003677">
    <property type="term" value="F:DNA binding"/>
    <property type="evidence" value="ECO:0007669"/>
    <property type="project" value="InterPro"/>
</dbReference>
<comment type="similarity">
    <text evidence="1">Belongs to the sigma-70 factor family. ECF subfamily.</text>
</comment>
<dbReference type="InterPro" id="IPR014284">
    <property type="entry name" value="RNA_pol_sigma-70_dom"/>
</dbReference>
<dbReference type="EMBL" id="MIJY01000011">
    <property type="protein sequence ID" value="OEG17646.1"/>
    <property type="molecule type" value="Genomic_DNA"/>
</dbReference>
<gene>
    <name evidence="7" type="ORF">BCR25_18210</name>
</gene>
<dbReference type="PATRIC" id="fig|332950.4.peg.2659"/>
<keyword evidence="2" id="KW-0805">Transcription regulation</keyword>
<dbReference type="InterPro" id="IPR013325">
    <property type="entry name" value="RNA_pol_sigma_r2"/>
</dbReference>
<evidence type="ECO:0000256" key="4">
    <source>
        <dbReference type="ARBA" id="ARBA00023163"/>
    </source>
</evidence>
<keyword evidence="3" id="KW-0731">Sigma factor</keyword>
<dbReference type="Proteomes" id="UP000095094">
    <property type="component" value="Unassembled WGS sequence"/>
</dbReference>
<sequence>MKGAFDLANYVFLVKKAQKGNQEAFIQLIQEYEKVLYNMGRRFLKNEQDIADVLQETVIIAYQKIDQLKNPKYFNTWLCRIMINQCKKIVSAEAYFDIEDYQFPVNNQEVEHLAMNDLLVGLNPIYRIPLVLYYYNGFTVKEISEILNEPSGTIKSRLARGRRLLQKEYIEPEGGVV</sequence>
<name>A0A1E5GYA6_9ENTE</name>
<reference evidence="8" key="1">
    <citation type="submission" date="2016-09" db="EMBL/GenBank/DDBJ databases">
        <authorList>
            <person name="Gulvik C.A."/>
        </authorList>
    </citation>
    <scope>NUCLEOTIDE SEQUENCE [LARGE SCALE GENOMIC DNA]</scope>
    <source>
        <strain evidence="8">LMG 8895</strain>
    </source>
</reference>
<comment type="caution">
    <text evidence="7">The sequence shown here is derived from an EMBL/GenBank/DDBJ whole genome shotgun (WGS) entry which is preliminary data.</text>
</comment>
<dbReference type="InterPro" id="IPR036388">
    <property type="entry name" value="WH-like_DNA-bd_sf"/>
</dbReference>
<evidence type="ECO:0000313" key="8">
    <source>
        <dbReference type="Proteomes" id="UP000095094"/>
    </source>
</evidence>
<dbReference type="NCBIfam" id="TIGR02937">
    <property type="entry name" value="sigma70-ECF"/>
    <property type="match status" value="1"/>
</dbReference>
<evidence type="ECO:0000256" key="2">
    <source>
        <dbReference type="ARBA" id="ARBA00023015"/>
    </source>
</evidence>
<dbReference type="Pfam" id="PF04542">
    <property type="entry name" value="Sigma70_r2"/>
    <property type="match status" value="1"/>
</dbReference>
<dbReference type="Pfam" id="PF08281">
    <property type="entry name" value="Sigma70_r4_2"/>
    <property type="match status" value="1"/>
</dbReference>
<evidence type="ECO:0000256" key="3">
    <source>
        <dbReference type="ARBA" id="ARBA00023082"/>
    </source>
</evidence>
<evidence type="ECO:0000259" key="5">
    <source>
        <dbReference type="Pfam" id="PF04542"/>
    </source>
</evidence>
<dbReference type="SUPFAM" id="SSF88659">
    <property type="entry name" value="Sigma3 and sigma4 domains of RNA polymerase sigma factors"/>
    <property type="match status" value="1"/>
</dbReference>
<protein>
    <submittedName>
        <fullName evidence="7">RNA polymerase subunit sigma</fullName>
    </submittedName>
</protein>
<dbReference type="CDD" id="cd06171">
    <property type="entry name" value="Sigma70_r4"/>
    <property type="match status" value="1"/>
</dbReference>
<dbReference type="SUPFAM" id="SSF88946">
    <property type="entry name" value="Sigma2 domain of RNA polymerase sigma factors"/>
    <property type="match status" value="1"/>
</dbReference>
<dbReference type="GO" id="GO:0006352">
    <property type="term" value="P:DNA-templated transcription initiation"/>
    <property type="evidence" value="ECO:0007669"/>
    <property type="project" value="InterPro"/>
</dbReference>
<dbReference type="InterPro" id="IPR013324">
    <property type="entry name" value="RNA_pol_sigma_r3/r4-like"/>
</dbReference>
<dbReference type="InterPro" id="IPR013249">
    <property type="entry name" value="RNA_pol_sigma70_r4_t2"/>
</dbReference>
<dbReference type="AlphaFoldDB" id="A0A1E5GYA6"/>
<keyword evidence="4" id="KW-0804">Transcription</keyword>
<evidence type="ECO:0000259" key="6">
    <source>
        <dbReference type="Pfam" id="PF08281"/>
    </source>
</evidence>
<evidence type="ECO:0000313" key="7">
    <source>
        <dbReference type="EMBL" id="OEG17646.1"/>
    </source>
</evidence>
<dbReference type="GO" id="GO:0016987">
    <property type="term" value="F:sigma factor activity"/>
    <property type="evidence" value="ECO:0007669"/>
    <property type="project" value="UniProtKB-KW"/>
</dbReference>
<dbReference type="PANTHER" id="PTHR43133">
    <property type="entry name" value="RNA POLYMERASE ECF-TYPE SIGMA FACTO"/>
    <property type="match status" value="1"/>
</dbReference>
<dbReference type="InterPro" id="IPR007627">
    <property type="entry name" value="RNA_pol_sigma70_r2"/>
</dbReference>
<proteinExistence type="inferred from homology"/>
<dbReference type="Gene3D" id="1.10.10.10">
    <property type="entry name" value="Winged helix-like DNA-binding domain superfamily/Winged helix DNA-binding domain"/>
    <property type="match status" value="1"/>
</dbReference>
<feature type="domain" description="RNA polymerase sigma-70 region 2" evidence="5">
    <location>
        <begin position="28"/>
        <end position="88"/>
    </location>
</feature>
<evidence type="ECO:0000256" key="1">
    <source>
        <dbReference type="ARBA" id="ARBA00010641"/>
    </source>
</evidence>
<dbReference type="InterPro" id="IPR039425">
    <property type="entry name" value="RNA_pol_sigma-70-like"/>
</dbReference>
<dbReference type="PANTHER" id="PTHR43133:SF51">
    <property type="entry name" value="RNA POLYMERASE SIGMA FACTOR"/>
    <property type="match status" value="1"/>
</dbReference>
<feature type="domain" description="RNA polymerase sigma factor 70 region 4 type 2" evidence="6">
    <location>
        <begin position="115"/>
        <end position="165"/>
    </location>
</feature>
<keyword evidence="8" id="KW-1185">Reference proteome</keyword>
<accession>A0A1E5GYA6</accession>
<dbReference type="Gene3D" id="1.10.1740.10">
    <property type="match status" value="1"/>
</dbReference>